<feature type="region of interest" description="Disordered" evidence="1">
    <location>
        <begin position="1"/>
        <end position="21"/>
    </location>
</feature>
<name>A0A6G7YMW8_9SPHN</name>
<evidence type="ECO:0000313" key="3">
    <source>
        <dbReference type="Proteomes" id="UP000503222"/>
    </source>
</evidence>
<dbReference type="EMBL" id="CP049869">
    <property type="protein sequence ID" value="QIK78089.1"/>
    <property type="molecule type" value="Genomic_DNA"/>
</dbReference>
<accession>A0A6G7YMW8</accession>
<keyword evidence="3" id="KW-1185">Reference proteome</keyword>
<organism evidence="2 3">
    <name type="scientific">Sphingomonas piscis</name>
    <dbReference type="NCBI Taxonomy" id="2714943"/>
    <lineage>
        <taxon>Bacteria</taxon>
        <taxon>Pseudomonadati</taxon>
        <taxon>Pseudomonadota</taxon>
        <taxon>Alphaproteobacteria</taxon>
        <taxon>Sphingomonadales</taxon>
        <taxon>Sphingomonadaceae</taxon>
        <taxon>Sphingomonas</taxon>
    </lineage>
</organism>
<evidence type="ECO:0000256" key="1">
    <source>
        <dbReference type="SAM" id="MobiDB-lite"/>
    </source>
</evidence>
<dbReference type="RefSeq" id="WP_166410483.1">
    <property type="nucleotide sequence ID" value="NZ_CP049869.1"/>
</dbReference>
<sequence>MEVDAVSSVSGGRPVGREMPRELKSGKLTDKLLAIQARVNRLISRKNRSATVEDRAEAKHVVAESLFFDEHWYLEKYEDVRTSGIHPLDHFMATGWREGRDPGPMFTTSAYLKAYEDVAAVGINPLVHFVEFGMAEGRHGFGERSATRTPVGDPDLFGPATPCFSMPKSDPGDILWVRGSELDGSDKNLFFVGDVPVGYASASEKTLLSNAVDELRWISGDAHPKSMLGDDPSPPIQSKIVDGWFARHVRLRTRWAIGSRPLVFRGFQLVPGAGTAPVQVGEGLVRSSLQVAEFQLRNPYFPVLVVLTSAEGVVEHAEVIPFPSLYRNGDHYAEALWAASGRTADASSVASLGQQLTAALKQLHLHGAPVENVAVDWSEPANSILDRIDLRQWLLQIFRFQVVRSGLANGLAMARPPSALEDGTGPQRLILKPDQLPTISGLVQMRAQAETGGSAAELTPAPLLVSDKDPSLPALLISASEKILKVISSLDIGLLRQLPLVSGGRPLDGVTPVAIRRRRRRPPSDEQRMVPVSGLAARNTVRAPITWLVDAQDTPDDVFKQQVRSIALQAFAEQDVLVLTGATASKARSAAKLFPGKVQRQASPRNAIRATDTPLTAIVRANVILHSNLLAGELAAMLQHPEVASASCAMVSAERRGGSLNAKVIHAGGLLGSDAADELWGEIFSVAAPSPHLWMARSNVAKSWLEGSAGTSVSCVHLFSARVSATVVNASDAPTLELVVPRFADTATKVERLIG</sequence>
<reference evidence="2 3" key="1">
    <citation type="submission" date="2020-03" db="EMBL/GenBank/DDBJ databases">
        <title>Sphingomonas sp. nov., isolated from fish.</title>
        <authorList>
            <person name="Hyun D.-W."/>
            <person name="Bae J.-W."/>
        </authorList>
    </citation>
    <scope>NUCLEOTIDE SEQUENCE [LARGE SCALE GENOMIC DNA]</scope>
    <source>
        <strain evidence="2 3">HDW15B</strain>
    </source>
</reference>
<dbReference type="AlphaFoldDB" id="A0A6G7YMW8"/>
<dbReference type="KEGG" id="spii:G7077_03335"/>
<gene>
    <name evidence="2" type="ORF">G7077_03335</name>
</gene>
<evidence type="ECO:0000313" key="2">
    <source>
        <dbReference type="EMBL" id="QIK78089.1"/>
    </source>
</evidence>
<dbReference type="Proteomes" id="UP000503222">
    <property type="component" value="Chromosome"/>
</dbReference>
<protein>
    <submittedName>
        <fullName evidence="2">Uncharacterized protein</fullName>
    </submittedName>
</protein>
<proteinExistence type="predicted"/>